<dbReference type="AlphaFoldDB" id="V6HYM8"/>
<evidence type="ECO:0000313" key="1">
    <source>
        <dbReference type="EMBL" id="EQA62616.1"/>
    </source>
</evidence>
<proteinExistence type="predicted"/>
<dbReference type="Proteomes" id="UP000018747">
    <property type="component" value="Unassembled WGS sequence"/>
</dbReference>
<name>V6HYM8_9LEPT</name>
<organism evidence="1 2">
    <name type="scientific">Leptospira alexanderi serovar Manhao 3 str. L 60</name>
    <dbReference type="NCBI Taxonomy" id="1049759"/>
    <lineage>
        <taxon>Bacteria</taxon>
        <taxon>Pseudomonadati</taxon>
        <taxon>Spirochaetota</taxon>
        <taxon>Spirochaetia</taxon>
        <taxon>Leptospirales</taxon>
        <taxon>Leptospiraceae</taxon>
        <taxon>Leptospira</taxon>
    </lineage>
</organism>
<reference evidence="1" key="1">
    <citation type="submission" date="2013-05" db="EMBL/GenBank/DDBJ databases">
        <authorList>
            <person name="Harkins D.M."/>
            <person name="Durkin A.S."/>
            <person name="Brinkac L.M."/>
            <person name="Haft D.H."/>
            <person name="Selengut J.D."/>
            <person name="Sanka R."/>
            <person name="DePew J."/>
            <person name="Purushe J."/>
            <person name="Hartskeerl R.A."/>
            <person name="Ahmed A."/>
            <person name="van der Linden H."/>
            <person name="Goris M.G.A."/>
            <person name="Vinetz J.M."/>
            <person name="Sutton G.G."/>
            <person name="Nierman W.C."/>
            <person name="Fouts D.E."/>
        </authorList>
    </citation>
    <scope>NUCLEOTIDE SEQUENCE [LARGE SCALE GENOMIC DNA]</scope>
    <source>
        <strain evidence="1">L 60</strain>
    </source>
</reference>
<dbReference type="EMBL" id="AHMT02000030">
    <property type="protein sequence ID" value="EQA62616.1"/>
    <property type="molecule type" value="Genomic_DNA"/>
</dbReference>
<accession>V6HYM8</accession>
<sequence>MGTISLDDFKIREFKSNRKKDPEKGFSSGESFLVLRIFEKIVQTFNQNIHFYTVTHTNLFDRFELVDRTVGATS</sequence>
<gene>
    <name evidence="1" type="ORF">LEP1GSC062_3348</name>
</gene>
<evidence type="ECO:0000313" key="2">
    <source>
        <dbReference type="Proteomes" id="UP000018747"/>
    </source>
</evidence>
<protein>
    <submittedName>
        <fullName evidence="1">Uncharacterized protein</fullName>
    </submittedName>
</protein>
<keyword evidence="2" id="KW-1185">Reference proteome</keyword>
<comment type="caution">
    <text evidence="1">The sequence shown here is derived from an EMBL/GenBank/DDBJ whole genome shotgun (WGS) entry which is preliminary data.</text>
</comment>